<evidence type="ECO:0000313" key="4">
    <source>
        <dbReference type="Proteomes" id="UP000179769"/>
    </source>
</evidence>
<comment type="caution">
    <text evidence="3">The sequence shown here is derived from an EMBL/GenBank/DDBJ whole genome shotgun (WGS) entry which is preliminary data.</text>
</comment>
<dbReference type="OrthoDB" id="2088281at2"/>
<name>A0A1S1PMA7_9ACTN</name>
<feature type="region of interest" description="Disordered" evidence="1">
    <location>
        <begin position="203"/>
        <end position="229"/>
    </location>
</feature>
<dbReference type="InterPro" id="IPR024559">
    <property type="entry name" value="DUF3846"/>
</dbReference>
<keyword evidence="4" id="KW-1185">Reference proteome</keyword>
<dbReference type="Pfam" id="PF12957">
    <property type="entry name" value="DUF3846"/>
    <property type="match status" value="1"/>
</dbReference>
<dbReference type="Proteomes" id="UP000179769">
    <property type="component" value="Unassembled WGS sequence"/>
</dbReference>
<evidence type="ECO:0000313" key="3">
    <source>
        <dbReference type="EMBL" id="OHV23978.1"/>
    </source>
</evidence>
<dbReference type="AlphaFoldDB" id="A0A1S1PMA7"/>
<organism evidence="3 4">
    <name type="scientific">Parafrankia soli</name>
    <dbReference type="NCBI Taxonomy" id="2599596"/>
    <lineage>
        <taxon>Bacteria</taxon>
        <taxon>Bacillati</taxon>
        <taxon>Actinomycetota</taxon>
        <taxon>Actinomycetes</taxon>
        <taxon>Frankiales</taxon>
        <taxon>Frankiaceae</taxon>
        <taxon>Parafrankia</taxon>
    </lineage>
</organism>
<gene>
    <name evidence="3" type="ORF">BBK14_23645</name>
</gene>
<dbReference type="EMBL" id="MAXA01000237">
    <property type="protein sequence ID" value="OHV23978.1"/>
    <property type="molecule type" value="Genomic_DNA"/>
</dbReference>
<evidence type="ECO:0000256" key="1">
    <source>
        <dbReference type="SAM" id="MobiDB-lite"/>
    </source>
</evidence>
<accession>A0A1S1PMA7</accession>
<reference evidence="4" key="1">
    <citation type="submission" date="2016-07" db="EMBL/GenBank/DDBJ databases">
        <title>Frankia sp. NRRL B-16219 Genome sequencing.</title>
        <authorList>
            <person name="Ghodhbane-Gtari F."/>
            <person name="Swanson E."/>
            <person name="Gueddou A."/>
            <person name="Louati M."/>
            <person name="Nouioui I."/>
            <person name="Hezbri K."/>
            <person name="Abebe-Akele F."/>
            <person name="Simpson S."/>
            <person name="Morris K."/>
            <person name="Thomas K."/>
            <person name="Gtari M."/>
            <person name="Tisa L.S."/>
        </authorList>
    </citation>
    <scope>NUCLEOTIDE SEQUENCE [LARGE SCALE GENOMIC DNA]</scope>
    <source>
        <strain evidence="4">NRRL B-16219</strain>
    </source>
</reference>
<feature type="domain" description="DUF3846" evidence="2">
    <location>
        <begin position="4"/>
        <end position="105"/>
    </location>
</feature>
<sequence length="229" mass="24079">MLTVPADPAAPHALTQMSPADLRGFQTFVGGSIERVPLASAGSLWANEDGLGLRLPFNERATALAAFHAPRFAWDLQIAGDVYLTGPVDADGLDTDVPDTLVALLTAGWIRLQARPNGGDWADNGAYPGLLAAYTAVWEKAGLLTEYEPGKRFAVRAVPVATAAGQPTARSATGGEAVWTVWGDRVDPYAVRQTREQAQAAVDAAATEGEDGVYAEHPDGTTLTPTPSR</sequence>
<evidence type="ECO:0000259" key="2">
    <source>
        <dbReference type="Pfam" id="PF12957"/>
    </source>
</evidence>
<proteinExistence type="predicted"/>
<protein>
    <recommendedName>
        <fullName evidence="2">DUF3846 domain-containing protein</fullName>
    </recommendedName>
</protein>